<protein>
    <submittedName>
        <fullName evidence="2">Uncharacterized protein</fullName>
    </submittedName>
</protein>
<organism evidence="2 3">
    <name type="scientific">Crocosphaera watsonii WH 8502</name>
    <dbReference type="NCBI Taxonomy" id="423474"/>
    <lineage>
        <taxon>Bacteria</taxon>
        <taxon>Bacillati</taxon>
        <taxon>Cyanobacteriota</taxon>
        <taxon>Cyanophyceae</taxon>
        <taxon>Oscillatoriophycideae</taxon>
        <taxon>Chroococcales</taxon>
        <taxon>Aphanothecaceae</taxon>
        <taxon>Crocosphaera</taxon>
    </lineage>
</organism>
<comment type="caution">
    <text evidence="2">The sequence shown here is derived from an EMBL/GenBank/DDBJ whole genome shotgun (WGS) entry which is preliminary data.</text>
</comment>
<dbReference type="EMBL" id="CAQK01000473">
    <property type="protein sequence ID" value="CCQ51441.1"/>
    <property type="molecule type" value="Genomic_DNA"/>
</dbReference>
<evidence type="ECO:0000313" key="3">
    <source>
        <dbReference type="Proteomes" id="UP000018348"/>
    </source>
</evidence>
<sequence length="41" mass="4362">MVSLGTCENKIITIPTGIRYESPALQPGERQVPNLAPPGRG</sequence>
<dbReference type="AlphaFoldDB" id="T2ID60"/>
<accession>T2ID60</accession>
<name>T2ID60_CROWT</name>
<evidence type="ECO:0000313" key="2">
    <source>
        <dbReference type="EMBL" id="CCQ51441.1"/>
    </source>
</evidence>
<reference evidence="2 3" key="1">
    <citation type="submission" date="2013-01" db="EMBL/GenBank/DDBJ databases">
        <authorList>
            <person name="Bench S."/>
        </authorList>
    </citation>
    <scope>NUCLEOTIDE SEQUENCE [LARGE SCALE GENOMIC DNA]</scope>
    <source>
        <strain evidence="2 3">WH 8502</strain>
    </source>
</reference>
<gene>
    <name evidence="2" type="ORF">CWATWH8502_1245</name>
</gene>
<proteinExistence type="predicted"/>
<dbReference type="Proteomes" id="UP000018348">
    <property type="component" value="Unassembled WGS sequence"/>
</dbReference>
<reference evidence="2 3" key="2">
    <citation type="submission" date="2013-09" db="EMBL/GenBank/DDBJ databases">
        <title>Whole genome comparison of six Crocosphaera watsonii strains with differing phenotypes.</title>
        <authorList>
            <person name="Bench S.R."/>
            <person name="Heller P."/>
            <person name="Frank I."/>
            <person name="Arciniega M."/>
            <person name="Shilova I.N."/>
            <person name="Zehr J.P."/>
        </authorList>
    </citation>
    <scope>NUCLEOTIDE SEQUENCE [LARGE SCALE GENOMIC DNA]</scope>
    <source>
        <strain evidence="2 3">WH 8502</strain>
    </source>
</reference>
<evidence type="ECO:0000256" key="1">
    <source>
        <dbReference type="SAM" id="MobiDB-lite"/>
    </source>
</evidence>
<feature type="region of interest" description="Disordered" evidence="1">
    <location>
        <begin position="22"/>
        <end position="41"/>
    </location>
</feature>